<protein>
    <recommendedName>
        <fullName evidence="3">histidine kinase</fullName>
        <ecNumber evidence="3">2.7.13.3</ecNumber>
    </recommendedName>
</protein>
<evidence type="ECO:0000256" key="1">
    <source>
        <dbReference type="ARBA" id="ARBA00000085"/>
    </source>
</evidence>
<evidence type="ECO:0000256" key="8">
    <source>
        <dbReference type="SAM" id="Phobius"/>
    </source>
</evidence>
<keyword evidence="6 11" id="KW-0418">Kinase</keyword>
<dbReference type="SMART" id="SM00304">
    <property type="entry name" value="HAMP"/>
    <property type="match status" value="1"/>
</dbReference>
<dbReference type="InterPro" id="IPR050351">
    <property type="entry name" value="BphY/WalK/GraS-like"/>
</dbReference>
<keyword evidence="8" id="KW-0472">Membrane</keyword>
<evidence type="ECO:0000313" key="12">
    <source>
        <dbReference type="Proteomes" id="UP000262969"/>
    </source>
</evidence>
<comment type="caution">
    <text evidence="11">The sequence shown here is derived from an EMBL/GenBank/DDBJ whole genome shotgun (WGS) entry which is preliminary data.</text>
</comment>
<dbReference type="Gene3D" id="6.10.340.10">
    <property type="match status" value="1"/>
</dbReference>
<dbReference type="AlphaFoldDB" id="A0A3D2X3S7"/>
<dbReference type="Pfam" id="PF00512">
    <property type="entry name" value="HisKA"/>
    <property type="match status" value="1"/>
</dbReference>
<dbReference type="InterPro" id="IPR003661">
    <property type="entry name" value="HisK_dim/P_dom"/>
</dbReference>
<keyword evidence="7" id="KW-0902">Two-component regulatory system</keyword>
<evidence type="ECO:0000259" key="9">
    <source>
        <dbReference type="PROSITE" id="PS50109"/>
    </source>
</evidence>
<evidence type="ECO:0000256" key="2">
    <source>
        <dbReference type="ARBA" id="ARBA00004370"/>
    </source>
</evidence>
<dbReference type="InterPro" id="IPR003660">
    <property type="entry name" value="HAMP_dom"/>
</dbReference>
<evidence type="ECO:0000256" key="7">
    <source>
        <dbReference type="ARBA" id="ARBA00023012"/>
    </source>
</evidence>
<evidence type="ECO:0000313" key="11">
    <source>
        <dbReference type="EMBL" id="HCL00978.1"/>
    </source>
</evidence>
<keyword evidence="8" id="KW-0812">Transmembrane</keyword>
<dbReference type="EC" id="2.7.13.3" evidence="3"/>
<comment type="catalytic activity">
    <reaction evidence="1">
        <text>ATP + protein L-histidine = ADP + protein N-phospho-L-histidine.</text>
        <dbReference type="EC" id="2.7.13.3"/>
    </reaction>
</comment>
<accession>A0A3D2X3S7</accession>
<dbReference type="FunFam" id="1.10.287.130:FF:000001">
    <property type="entry name" value="Two-component sensor histidine kinase"/>
    <property type="match status" value="1"/>
</dbReference>
<dbReference type="PANTHER" id="PTHR45453">
    <property type="entry name" value="PHOSPHATE REGULON SENSOR PROTEIN PHOR"/>
    <property type="match status" value="1"/>
</dbReference>
<dbReference type="SUPFAM" id="SSF55874">
    <property type="entry name" value="ATPase domain of HSP90 chaperone/DNA topoisomerase II/histidine kinase"/>
    <property type="match status" value="1"/>
</dbReference>
<dbReference type="GO" id="GO:0004721">
    <property type="term" value="F:phosphoprotein phosphatase activity"/>
    <property type="evidence" value="ECO:0007669"/>
    <property type="project" value="TreeGrafter"/>
</dbReference>
<dbReference type="InterPro" id="IPR036097">
    <property type="entry name" value="HisK_dim/P_sf"/>
</dbReference>
<dbReference type="CDD" id="cd00082">
    <property type="entry name" value="HisKA"/>
    <property type="match status" value="1"/>
</dbReference>
<evidence type="ECO:0000256" key="3">
    <source>
        <dbReference type="ARBA" id="ARBA00012438"/>
    </source>
</evidence>
<gene>
    <name evidence="11" type="ORF">DHW61_00895</name>
</gene>
<evidence type="ECO:0000256" key="4">
    <source>
        <dbReference type="ARBA" id="ARBA00022553"/>
    </source>
</evidence>
<dbReference type="SUPFAM" id="SSF47384">
    <property type="entry name" value="Homodimeric domain of signal transducing histidine kinase"/>
    <property type="match status" value="1"/>
</dbReference>
<name>A0A3D2X3S7_9FIRM</name>
<proteinExistence type="predicted"/>
<dbReference type="Gene3D" id="1.10.287.130">
    <property type="match status" value="1"/>
</dbReference>
<comment type="subcellular location">
    <subcellularLocation>
        <location evidence="2">Membrane</location>
    </subcellularLocation>
</comment>
<dbReference type="Pfam" id="PF00672">
    <property type="entry name" value="HAMP"/>
    <property type="match status" value="1"/>
</dbReference>
<dbReference type="InterPro" id="IPR036890">
    <property type="entry name" value="HATPase_C_sf"/>
</dbReference>
<dbReference type="InterPro" id="IPR003594">
    <property type="entry name" value="HATPase_dom"/>
</dbReference>
<feature type="transmembrane region" description="Helical" evidence="8">
    <location>
        <begin position="184"/>
        <end position="203"/>
    </location>
</feature>
<keyword evidence="8" id="KW-1133">Transmembrane helix</keyword>
<dbReference type="Gene3D" id="3.30.565.10">
    <property type="entry name" value="Histidine kinase-like ATPase, C-terminal domain"/>
    <property type="match status" value="1"/>
</dbReference>
<sequence>MKHSLRLKITFLLTISIALTIFLCWALNKSFLTDYYQYSKIKSLDSVFYEINNTFNESSQKGLTPEQLVMMDSMISKNNASAYITMNANIDVGLVYRSNGTDRDTQRVKKSMKAYLYGNTSDTMIDKMKWIKSVDNKYDIFIQHDALMQTNYIDLIGVLDTGFLVFIRTNMENLQASSAISNNFLAYVGIFVTVVGTIVMFFISRSFTKPILVLENIAKKMSNLDFNAKYEGKSQDEIGQLGNSINLLSEKLEQTISELKVANIELQSDIEHKVQIDEMRKEFLSNVTHELKTPIALIQGYAEGLKDNISEDEQSREFYCEVIIDEAMKMNKMVKKLLSLNQLEFGNNQPEIIRFDVISLINSVIQSTDILCKQKEIRVIFEEKQPCYVWADEYMIEEVVTNYVSNAINHADGAKIVEIKLIHMENVVRVAVFNTGELIPEEDLEKVWIKFYKVDKARTREYGGNGIGLSIVKAIMNAHNKECGVVNHSNGVEFWFELDITA</sequence>
<evidence type="ECO:0000256" key="6">
    <source>
        <dbReference type="ARBA" id="ARBA00022777"/>
    </source>
</evidence>
<dbReference type="PROSITE" id="PS50109">
    <property type="entry name" value="HIS_KIN"/>
    <property type="match status" value="1"/>
</dbReference>
<keyword evidence="4" id="KW-0597">Phosphoprotein</keyword>
<dbReference type="GO" id="GO:0000155">
    <property type="term" value="F:phosphorelay sensor kinase activity"/>
    <property type="evidence" value="ECO:0007669"/>
    <property type="project" value="InterPro"/>
</dbReference>
<dbReference type="GO" id="GO:0016036">
    <property type="term" value="P:cellular response to phosphate starvation"/>
    <property type="evidence" value="ECO:0007669"/>
    <property type="project" value="TreeGrafter"/>
</dbReference>
<dbReference type="SUPFAM" id="SSF158472">
    <property type="entry name" value="HAMP domain-like"/>
    <property type="match status" value="1"/>
</dbReference>
<feature type="domain" description="Histidine kinase" evidence="9">
    <location>
        <begin position="286"/>
        <end position="502"/>
    </location>
</feature>
<evidence type="ECO:0000259" key="10">
    <source>
        <dbReference type="PROSITE" id="PS50885"/>
    </source>
</evidence>
<dbReference type="CDD" id="cd06225">
    <property type="entry name" value="HAMP"/>
    <property type="match status" value="1"/>
</dbReference>
<feature type="domain" description="HAMP" evidence="10">
    <location>
        <begin position="205"/>
        <end position="257"/>
    </location>
</feature>
<evidence type="ECO:0000256" key="5">
    <source>
        <dbReference type="ARBA" id="ARBA00022679"/>
    </source>
</evidence>
<keyword evidence="5" id="KW-0808">Transferase</keyword>
<dbReference type="SMART" id="SM00388">
    <property type="entry name" value="HisKA"/>
    <property type="match status" value="1"/>
</dbReference>
<dbReference type="PANTHER" id="PTHR45453:SF3">
    <property type="entry name" value="HISTIDINE KINASE"/>
    <property type="match status" value="1"/>
</dbReference>
<dbReference type="SMART" id="SM00387">
    <property type="entry name" value="HATPase_c"/>
    <property type="match status" value="1"/>
</dbReference>
<dbReference type="GO" id="GO:0005886">
    <property type="term" value="C:plasma membrane"/>
    <property type="evidence" value="ECO:0007669"/>
    <property type="project" value="TreeGrafter"/>
</dbReference>
<dbReference type="InterPro" id="IPR005467">
    <property type="entry name" value="His_kinase_dom"/>
</dbReference>
<dbReference type="Pfam" id="PF02518">
    <property type="entry name" value="HATPase_c"/>
    <property type="match status" value="1"/>
</dbReference>
<dbReference type="EMBL" id="DPVV01000033">
    <property type="protein sequence ID" value="HCL00978.1"/>
    <property type="molecule type" value="Genomic_DNA"/>
</dbReference>
<dbReference type="PROSITE" id="PS50885">
    <property type="entry name" value="HAMP"/>
    <property type="match status" value="1"/>
</dbReference>
<dbReference type="Proteomes" id="UP000262969">
    <property type="component" value="Unassembled WGS sequence"/>
</dbReference>
<reference evidence="11 12" key="1">
    <citation type="journal article" date="2018" name="Nat. Biotechnol.">
        <title>A standardized bacterial taxonomy based on genome phylogeny substantially revises the tree of life.</title>
        <authorList>
            <person name="Parks D.H."/>
            <person name="Chuvochina M."/>
            <person name="Waite D.W."/>
            <person name="Rinke C."/>
            <person name="Skarshewski A."/>
            <person name="Chaumeil P.A."/>
            <person name="Hugenholtz P."/>
        </authorList>
    </citation>
    <scope>NUCLEOTIDE SEQUENCE [LARGE SCALE GENOMIC DNA]</scope>
    <source>
        <strain evidence="11">UBA11728</strain>
    </source>
</reference>
<organism evidence="11 12">
    <name type="scientific">Lachnoclostridium phytofermentans</name>
    <dbReference type="NCBI Taxonomy" id="66219"/>
    <lineage>
        <taxon>Bacteria</taxon>
        <taxon>Bacillati</taxon>
        <taxon>Bacillota</taxon>
        <taxon>Clostridia</taxon>
        <taxon>Lachnospirales</taxon>
        <taxon>Lachnospiraceae</taxon>
    </lineage>
</organism>